<organism evidence="1 2">
    <name type="scientific">Vibrio tubiashii</name>
    <dbReference type="NCBI Taxonomy" id="29498"/>
    <lineage>
        <taxon>Bacteria</taxon>
        <taxon>Pseudomonadati</taxon>
        <taxon>Pseudomonadota</taxon>
        <taxon>Gammaproteobacteria</taxon>
        <taxon>Vibrionales</taxon>
        <taxon>Vibrionaceae</taxon>
        <taxon>Vibrio</taxon>
        <taxon>Vibrio oreintalis group</taxon>
    </lineage>
</organism>
<sequence length="142" mass="17065">MYSTHSFRQLLHAQFMDLNEAAAFFHVQPYTVTRWINGYSSINPMAEKLLHLKARGYLPLDARWDGFRVHEERATLITPERREFSPKELLAFGYWRDEHRQFVELHGHIDNPKKYPPKENKWPFSGGGYRRKLRFWVPSKFK</sequence>
<dbReference type="GO" id="GO:0016787">
    <property type="term" value="F:hydrolase activity"/>
    <property type="evidence" value="ECO:0007669"/>
    <property type="project" value="UniProtKB-KW"/>
</dbReference>
<dbReference type="Pfam" id="PF12375">
    <property type="entry name" value="DUF3653"/>
    <property type="match status" value="1"/>
</dbReference>
<keyword evidence="1" id="KW-0378">Hydrolase</keyword>
<gene>
    <name evidence="1" type="ORF">F0237_18300</name>
</gene>
<dbReference type="RefSeq" id="WP_171324589.1">
    <property type="nucleotide sequence ID" value="NZ_VTXO01000009.1"/>
</dbReference>
<proteinExistence type="predicted"/>
<comment type="caution">
    <text evidence="1">The sequence shown here is derived from an EMBL/GenBank/DDBJ whole genome shotgun (WGS) entry which is preliminary data.</text>
</comment>
<dbReference type="EMBL" id="VTXO01000009">
    <property type="protein sequence ID" value="NOI82624.1"/>
    <property type="molecule type" value="Genomic_DNA"/>
</dbReference>
<evidence type="ECO:0000313" key="2">
    <source>
        <dbReference type="Proteomes" id="UP000572722"/>
    </source>
</evidence>
<name>A0AAE5LJC3_9VIBR</name>
<dbReference type="AlphaFoldDB" id="A0AAE5LJC3"/>
<accession>A0AAE5LJC3</accession>
<reference evidence="1 2" key="1">
    <citation type="submission" date="2019-08" db="EMBL/GenBank/DDBJ databases">
        <title>Draft genome sequencing and comparative genomics of hatchery-associated Vibrios.</title>
        <authorList>
            <person name="Kehlet-Delgado H."/>
            <person name="Mueller R.S."/>
        </authorList>
    </citation>
    <scope>NUCLEOTIDE SEQUENCE [LARGE SCALE GENOMIC DNA]</scope>
    <source>
        <strain evidence="1 2">01-65-5-1</strain>
    </source>
</reference>
<dbReference type="Proteomes" id="UP000572722">
    <property type="component" value="Unassembled WGS sequence"/>
</dbReference>
<protein>
    <submittedName>
        <fullName evidence="1">S-adenosylhomocysteine hydrolase</fullName>
    </submittedName>
</protein>
<dbReference type="InterPro" id="IPR021077">
    <property type="entry name" value="Phage_phi-Lf_Orf112"/>
</dbReference>
<evidence type="ECO:0000313" key="1">
    <source>
        <dbReference type="EMBL" id="NOI82624.1"/>
    </source>
</evidence>